<reference evidence="12 13" key="2">
    <citation type="submission" date="2015-05" db="EMBL/GenBank/DDBJ databases">
        <authorList>
            <person name="Morales-Cruz A."/>
            <person name="Amrine K.C."/>
            <person name="Cantu D."/>
        </authorList>
    </citation>
    <scope>NUCLEOTIDE SEQUENCE [LARGE SCALE GENOMIC DNA]</scope>
    <source>
        <strain evidence="12">UCRPC4</strain>
    </source>
</reference>
<evidence type="ECO:0000256" key="2">
    <source>
        <dbReference type="ARBA" id="ARBA00022517"/>
    </source>
</evidence>
<accession>A0A0G2HL35</accession>
<evidence type="ECO:0000313" key="12">
    <source>
        <dbReference type="EMBL" id="KKY29025.1"/>
    </source>
</evidence>
<feature type="compositionally biased region" description="Low complexity" evidence="10">
    <location>
        <begin position="278"/>
        <end position="288"/>
    </location>
</feature>
<comment type="caution">
    <text evidence="12">The sequence shown here is derived from an EMBL/GenBank/DDBJ whole genome shotgun (WGS) entry which is preliminary data.</text>
</comment>
<dbReference type="PROSITE" id="PS50174">
    <property type="entry name" value="G_PATCH"/>
    <property type="match status" value="1"/>
</dbReference>
<feature type="compositionally biased region" description="Low complexity" evidence="10">
    <location>
        <begin position="215"/>
        <end position="230"/>
    </location>
</feature>
<comment type="subcellular location">
    <subcellularLocation>
        <location evidence="1">Nucleus</location>
        <location evidence="1">Nucleolus</location>
    </subcellularLocation>
</comment>
<evidence type="ECO:0000259" key="11">
    <source>
        <dbReference type="PROSITE" id="PS50174"/>
    </source>
</evidence>
<dbReference type="PANTHER" id="PTHR23149">
    <property type="entry name" value="G PATCH DOMAIN CONTAINING PROTEIN"/>
    <property type="match status" value="1"/>
</dbReference>
<evidence type="ECO:0000256" key="8">
    <source>
        <dbReference type="ARBA" id="ARBA00041961"/>
    </source>
</evidence>
<evidence type="ECO:0000256" key="6">
    <source>
        <dbReference type="ARBA" id="ARBA00040137"/>
    </source>
</evidence>
<reference evidence="12 13" key="1">
    <citation type="submission" date="2015-05" db="EMBL/GenBank/DDBJ databases">
        <title>Distinctive expansion of gene families associated with plant cell wall degradation and secondary metabolism in the genomes of grapevine trunk pathogens.</title>
        <authorList>
            <person name="Lawrence D.P."/>
            <person name="Travadon R."/>
            <person name="Rolshausen P.E."/>
            <person name="Baumgartner K."/>
        </authorList>
    </citation>
    <scope>NUCLEOTIDE SEQUENCE [LARGE SCALE GENOMIC DNA]</scope>
    <source>
        <strain evidence="12">UCRPC4</strain>
    </source>
</reference>
<comment type="function">
    <text evidence="9">Involved in rRNA-processing at A0, A1 and A2 sites and negatively regulates telomerase.</text>
</comment>
<organism evidence="12 13">
    <name type="scientific">Phaeomoniella chlamydospora</name>
    <name type="common">Phaeoacremonium chlamydosporum</name>
    <dbReference type="NCBI Taxonomy" id="158046"/>
    <lineage>
        <taxon>Eukaryota</taxon>
        <taxon>Fungi</taxon>
        <taxon>Dikarya</taxon>
        <taxon>Ascomycota</taxon>
        <taxon>Pezizomycotina</taxon>
        <taxon>Eurotiomycetes</taxon>
        <taxon>Chaetothyriomycetidae</taxon>
        <taxon>Phaeomoniellales</taxon>
        <taxon>Phaeomoniellaceae</taxon>
        <taxon>Phaeomoniella</taxon>
    </lineage>
</organism>
<protein>
    <recommendedName>
        <fullName evidence="7">Protein PXR1</fullName>
    </recommendedName>
    <alternativeName>
        <fullName evidence="8">PinX1-related protein 1</fullName>
    </alternativeName>
    <alternativeName>
        <fullName evidence="6">Protein pxr1</fullName>
    </alternativeName>
</protein>
<evidence type="ECO:0000256" key="4">
    <source>
        <dbReference type="ARBA" id="ARBA00023242"/>
    </source>
</evidence>
<dbReference type="GO" id="GO:0003676">
    <property type="term" value="F:nucleic acid binding"/>
    <property type="evidence" value="ECO:0007669"/>
    <property type="project" value="InterPro"/>
</dbReference>
<feature type="compositionally biased region" description="Basic residues" evidence="10">
    <location>
        <begin position="196"/>
        <end position="214"/>
    </location>
</feature>
<dbReference type="GO" id="GO:0006364">
    <property type="term" value="P:rRNA processing"/>
    <property type="evidence" value="ECO:0007669"/>
    <property type="project" value="UniProtKB-KW"/>
</dbReference>
<keyword evidence="3" id="KW-0698">rRNA processing</keyword>
<feature type="compositionally biased region" description="Basic residues" evidence="10">
    <location>
        <begin position="165"/>
        <end position="178"/>
    </location>
</feature>
<evidence type="ECO:0000256" key="5">
    <source>
        <dbReference type="ARBA" id="ARBA00038007"/>
    </source>
</evidence>
<dbReference type="GO" id="GO:0005730">
    <property type="term" value="C:nucleolus"/>
    <property type="evidence" value="ECO:0007669"/>
    <property type="project" value="UniProtKB-SubCell"/>
</dbReference>
<keyword evidence="2" id="KW-0690">Ribosome biogenesis</keyword>
<sequence length="353" mass="39022">MGLAEPRKRIKLSNDPNNLNWSQNTSSFGARILTSQGWSPGEYLGAKNARHASHYSSASQSHIRIKVKDDGLGLGAQSAGKLADQRSKQVDAFQGLLGRLNGKSEEELQKEVRKGNDLRLAMYANGKWGGMQFVRGGVLVQGKDYREGVDEKDIADITEEEELKKKKAKRREEKKKRKAEAQEEVDDNSSSDPAAKKQRKEERRKRKEERRLRKSAGAAASMPSSEPMSGTSTPATPVDTDSLSSEAKKERKRNHKEEKLAKKLAKEQAKKKKREQKPSSSSSSSESGNESEDTPTSGTASPISRPSSTTPGPLPRTGRHFLRGKNIMSKRMAFQDANGLDGIFMKVNRPESS</sequence>
<dbReference type="PANTHER" id="PTHR23149:SF31">
    <property type="entry name" value="PROTEIN PXR1"/>
    <property type="match status" value="1"/>
</dbReference>
<evidence type="ECO:0000256" key="1">
    <source>
        <dbReference type="ARBA" id="ARBA00004604"/>
    </source>
</evidence>
<dbReference type="EMBL" id="LCWF01000006">
    <property type="protein sequence ID" value="KKY29025.1"/>
    <property type="molecule type" value="Genomic_DNA"/>
</dbReference>
<dbReference type="Proteomes" id="UP000053317">
    <property type="component" value="Unassembled WGS sequence"/>
</dbReference>
<keyword evidence="4" id="KW-0539">Nucleus</keyword>
<feature type="compositionally biased region" description="Basic and acidic residues" evidence="10">
    <location>
        <begin position="255"/>
        <end position="268"/>
    </location>
</feature>
<evidence type="ECO:0000256" key="7">
    <source>
        <dbReference type="ARBA" id="ARBA00040376"/>
    </source>
</evidence>
<dbReference type="InterPro" id="IPR050656">
    <property type="entry name" value="PINX1"/>
</dbReference>
<dbReference type="AlphaFoldDB" id="A0A0G2HL35"/>
<comment type="similarity">
    <text evidence="5">Belongs to the PINX1 family.</text>
</comment>
<evidence type="ECO:0000256" key="10">
    <source>
        <dbReference type="SAM" id="MobiDB-lite"/>
    </source>
</evidence>
<dbReference type="Pfam" id="PF01585">
    <property type="entry name" value="G-patch"/>
    <property type="match status" value="1"/>
</dbReference>
<feature type="compositionally biased region" description="Polar residues" evidence="10">
    <location>
        <begin position="294"/>
        <end position="311"/>
    </location>
</feature>
<evidence type="ECO:0000256" key="3">
    <source>
        <dbReference type="ARBA" id="ARBA00022552"/>
    </source>
</evidence>
<dbReference type="InterPro" id="IPR000467">
    <property type="entry name" value="G_patch_dom"/>
</dbReference>
<gene>
    <name evidence="12" type="ORF">UCRPC4_g00214</name>
</gene>
<proteinExistence type="inferred from homology"/>
<feature type="region of interest" description="Disordered" evidence="10">
    <location>
        <begin position="163"/>
        <end position="325"/>
    </location>
</feature>
<feature type="domain" description="G-patch" evidence="11">
    <location>
        <begin position="25"/>
        <end position="79"/>
    </location>
</feature>
<feature type="region of interest" description="Disordered" evidence="10">
    <location>
        <begin position="1"/>
        <end position="21"/>
    </location>
</feature>
<dbReference type="OrthoDB" id="29523at2759"/>
<evidence type="ECO:0000313" key="13">
    <source>
        <dbReference type="Proteomes" id="UP000053317"/>
    </source>
</evidence>
<name>A0A0G2HL35_PHACM</name>
<keyword evidence="13" id="KW-1185">Reference proteome</keyword>
<dbReference type="SMART" id="SM00443">
    <property type="entry name" value="G_patch"/>
    <property type="match status" value="1"/>
</dbReference>
<feature type="compositionally biased region" description="Polar residues" evidence="10">
    <location>
        <begin position="231"/>
        <end position="245"/>
    </location>
</feature>
<evidence type="ECO:0000256" key="9">
    <source>
        <dbReference type="ARBA" id="ARBA00043878"/>
    </source>
</evidence>